<feature type="transmembrane region" description="Helical" evidence="1">
    <location>
        <begin position="40"/>
        <end position="64"/>
    </location>
</feature>
<proteinExistence type="predicted"/>
<organism evidence="2">
    <name type="scientific">Rothia mucilaginosa</name>
    <dbReference type="NCBI Taxonomy" id="43675"/>
    <lineage>
        <taxon>Bacteria</taxon>
        <taxon>Bacillati</taxon>
        <taxon>Actinomycetota</taxon>
        <taxon>Actinomycetes</taxon>
        <taxon>Micrococcales</taxon>
        <taxon>Micrococcaceae</taxon>
        <taxon>Rothia</taxon>
    </lineage>
</organism>
<evidence type="ECO:0000313" key="2">
    <source>
        <dbReference type="EMBL" id="BAS20302.1"/>
    </source>
</evidence>
<dbReference type="AlphaFoldDB" id="A0A0K2S0G0"/>
<keyword evidence="1" id="KW-0472">Membrane</keyword>
<evidence type="ECO:0000256" key="1">
    <source>
        <dbReference type="SAM" id="Phobius"/>
    </source>
</evidence>
<name>A0A0K2S0G0_9MICC</name>
<feature type="transmembrane region" description="Helical" evidence="1">
    <location>
        <begin position="193"/>
        <end position="214"/>
    </location>
</feature>
<feature type="transmembrane region" description="Helical" evidence="1">
    <location>
        <begin position="84"/>
        <end position="111"/>
    </location>
</feature>
<protein>
    <submittedName>
        <fullName evidence="2">Uncharacterized protein</fullName>
    </submittedName>
</protein>
<dbReference type="Proteomes" id="UP000066203">
    <property type="component" value="Chromosome"/>
</dbReference>
<feature type="transmembrane region" description="Helical" evidence="1">
    <location>
        <begin position="297"/>
        <end position="318"/>
    </location>
</feature>
<dbReference type="EMBL" id="AP014938">
    <property type="protein sequence ID" value="BAS20302.1"/>
    <property type="molecule type" value="Genomic_DNA"/>
</dbReference>
<sequence length="511" mass="59171">MVTNKKSVKIQDVIDEVNSVWGEAHEEKRKRIFLDNILKLPLYAFFIFSLFYFSAIIIAFPFLISLSGDEDGSHIWLVSEIFNIPYYLFDLRVGIISSIASLLLSLFVSVGKFADGEKGLIGEARRAAYRKFARMVGYIIFAAFVLSFWYGFLAGYLNGTSYAPEFIGTEGRGPGWGTLLVPRGMDLSRYGDIPLWVLVFFAWFTLSSALMLTYNEKDLLIQNAYIVQRVNHMNMSADFSVRDAYKLALQAIESERDIPSLSRFSNGKRREKYSDLFVGDGGYYGFKFVEITIWSRLWRWLLLFLGLSLYSSVLMLMARTFEGWPLVLLTLVILFVFEMYIYATNDPMYREIYKINLENVHGMDRVKEFFKSSVFAAFVEAARLVVLAVIVYVSFVEYQPSFIPIFMIIIIFYLGRIAVNSDIKILFESRLKEFSDEFLAVHISRNENVNYLIVAYIYCMMLKVNEFYLEYKSEILDSESSISMSVKYRKSRVAIRRTPKSILMHKDSRSQ</sequence>
<feature type="transmembrane region" description="Helical" evidence="1">
    <location>
        <begin position="401"/>
        <end position="419"/>
    </location>
</feature>
<reference evidence="3" key="1">
    <citation type="submission" date="2015-08" db="EMBL/GenBank/DDBJ databases">
        <title>Complete genome sequence of Rothia mucilaginosa strain NUM-Rm6536.</title>
        <authorList>
            <person name="Nambu T."/>
        </authorList>
    </citation>
    <scope>NUCLEOTIDE SEQUENCE [LARGE SCALE GENOMIC DNA]</scope>
    <source>
        <strain evidence="3">NUM-Rm6536</strain>
    </source>
</reference>
<keyword evidence="1" id="KW-0812">Transmembrane</keyword>
<feature type="transmembrane region" description="Helical" evidence="1">
    <location>
        <begin position="373"/>
        <end position="395"/>
    </location>
</feature>
<dbReference type="RefSeq" id="WP_060824348.1">
    <property type="nucleotide sequence ID" value="NZ_AP014938.1"/>
</dbReference>
<accession>A0A0K2S0G0</accession>
<feature type="transmembrane region" description="Helical" evidence="1">
    <location>
        <begin position="324"/>
        <end position="343"/>
    </location>
</feature>
<dbReference type="PATRIC" id="fig|43675.28.peg.1083"/>
<gene>
    <name evidence="2" type="ORF">RM6536_1055</name>
</gene>
<keyword evidence="1" id="KW-1133">Transmembrane helix</keyword>
<feature type="transmembrane region" description="Helical" evidence="1">
    <location>
        <begin position="132"/>
        <end position="152"/>
    </location>
</feature>
<evidence type="ECO:0000313" key="3">
    <source>
        <dbReference type="Proteomes" id="UP000066203"/>
    </source>
</evidence>